<reference evidence="1" key="1">
    <citation type="submission" date="2018-11" db="EMBL/GenBank/DDBJ databases">
        <authorList>
            <consortium name="Pathogen Informatics"/>
        </authorList>
    </citation>
    <scope>NUCLEOTIDE SEQUENCE</scope>
</reference>
<proteinExistence type="predicted"/>
<name>A0A3S5AVN8_9PLAT</name>
<sequence>MDCFYPKTHLLSAILASAFAQRQWPERKRESKEKPASREPLNHLMLTEFVGGNKSRLSGIHESAELSIGTRWQDGAFSDEANRPLPSAQTLLCNGQNGNLARLGGTRRVLAHNQAKKGFVLLSLGNYISSRLD</sequence>
<protein>
    <submittedName>
        <fullName evidence="1">Uncharacterized protein</fullName>
    </submittedName>
</protein>
<dbReference type="AlphaFoldDB" id="A0A3S5AVN8"/>
<dbReference type="EMBL" id="CAAALY010080668">
    <property type="protein sequence ID" value="VEL26497.1"/>
    <property type="molecule type" value="Genomic_DNA"/>
</dbReference>
<evidence type="ECO:0000313" key="1">
    <source>
        <dbReference type="EMBL" id="VEL26497.1"/>
    </source>
</evidence>
<accession>A0A3S5AVN8</accession>
<comment type="caution">
    <text evidence="1">The sequence shown here is derived from an EMBL/GenBank/DDBJ whole genome shotgun (WGS) entry which is preliminary data.</text>
</comment>
<keyword evidence="2" id="KW-1185">Reference proteome</keyword>
<dbReference type="Proteomes" id="UP000784294">
    <property type="component" value="Unassembled WGS sequence"/>
</dbReference>
<organism evidence="1 2">
    <name type="scientific">Protopolystoma xenopodis</name>
    <dbReference type="NCBI Taxonomy" id="117903"/>
    <lineage>
        <taxon>Eukaryota</taxon>
        <taxon>Metazoa</taxon>
        <taxon>Spiralia</taxon>
        <taxon>Lophotrochozoa</taxon>
        <taxon>Platyhelminthes</taxon>
        <taxon>Monogenea</taxon>
        <taxon>Polyopisthocotylea</taxon>
        <taxon>Polystomatidea</taxon>
        <taxon>Polystomatidae</taxon>
        <taxon>Protopolystoma</taxon>
    </lineage>
</organism>
<evidence type="ECO:0000313" key="2">
    <source>
        <dbReference type="Proteomes" id="UP000784294"/>
    </source>
</evidence>
<gene>
    <name evidence="1" type="ORF">PXEA_LOCUS19937</name>
</gene>